<organism evidence="1 2">
    <name type="scientific">Gimibacter soli</name>
    <dbReference type="NCBI Taxonomy" id="3024400"/>
    <lineage>
        <taxon>Bacteria</taxon>
        <taxon>Pseudomonadati</taxon>
        <taxon>Pseudomonadota</taxon>
        <taxon>Alphaproteobacteria</taxon>
        <taxon>Kordiimonadales</taxon>
        <taxon>Temperatibacteraceae</taxon>
        <taxon>Gimibacter</taxon>
    </lineage>
</organism>
<dbReference type="GO" id="GO:0070573">
    <property type="term" value="F:metallodipeptidase activity"/>
    <property type="evidence" value="ECO:0007669"/>
    <property type="project" value="InterPro"/>
</dbReference>
<dbReference type="Gene3D" id="3.20.20.140">
    <property type="entry name" value="Metal-dependent hydrolases"/>
    <property type="match status" value="1"/>
</dbReference>
<proteinExistence type="predicted"/>
<dbReference type="Pfam" id="PF01244">
    <property type="entry name" value="Peptidase_M19"/>
    <property type="match status" value="1"/>
</dbReference>
<dbReference type="RefSeq" id="WP_289505634.1">
    <property type="nucleotide sequence ID" value="NZ_CP116805.1"/>
</dbReference>
<dbReference type="AlphaFoldDB" id="A0AAE9XSW3"/>
<name>A0AAE9XSW3_9PROT</name>
<dbReference type="PANTHER" id="PTHR10443:SF12">
    <property type="entry name" value="DIPEPTIDASE"/>
    <property type="match status" value="1"/>
</dbReference>
<dbReference type="InterPro" id="IPR008257">
    <property type="entry name" value="Pept_M19"/>
</dbReference>
<reference evidence="1" key="1">
    <citation type="submission" date="2023-01" db="EMBL/GenBank/DDBJ databases">
        <title>The genome sequence of Kordiimonadaceae bacterium 6D33.</title>
        <authorList>
            <person name="Liu Y."/>
        </authorList>
    </citation>
    <scope>NUCLEOTIDE SEQUENCE</scope>
    <source>
        <strain evidence="1">6D33</strain>
    </source>
</reference>
<dbReference type="PROSITE" id="PS51365">
    <property type="entry name" value="RENAL_DIPEPTIDASE_2"/>
    <property type="match status" value="1"/>
</dbReference>
<protein>
    <submittedName>
        <fullName evidence="1">Dipeptidase</fullName>
    </submittedName>
</protein>
<dbReference type="InterPro" id="IPR032466">
    <property type="entry name" value="Metal_Hydrolase"/>
</dbReference>
<dbReference type="SUPFAM" id="SSF51556">
    <property type="entry name" value="Metallo-dependent hydrolases"/>
    <property type="match status" value="1"/>
</dbReference>
<dbReference type="KEGG" id="gso:PH603_08410"/>
<gene>
    <name evidence="1" type="ORF">PH603_08410</name>
</gene>
<dbReference type="Proteomes" id="UP001217500">
    <property type="component" value="Chromosome"/>
</dbReference>
<dbReference type="CDD" id="cd01301">
    <property type="entry name" value="rDP_like"/>
    <property type="match status" value="1"/>
</dbReference>
<dbReference type="GO" id="GO:0006508">
    <property type="term" value="P:proteolysis"/>
    <property type="evidence" value="ECO:0007669"/>
    <property type="project" value="InterPro"/>
</dbReference>
<keyword evidence="2" id="KW-1185">Reference proteome</keyword>
<accession>A0AAE9XSW3</accession>
<sequence>MKKLALGLAALFSIVLIAVLALGPEYADKSINRVVQGRQPVTVTAEAKALNDRLTIMDWHADTLLWDARRNMLRSHDYGHVDVPKLKAGNIALQMFTTVTKSPEGQNYEENDADSDTITLLAKIQRWPLRTWDSLLERALFQAQLLAQRVDESGGDMIFVRSRDDLEAVLTARSDGRRVIGALLGTEGLHPLEGELENLDKMEAVGFRMFGLTHFFDNELGGSLHGKTKAGLTDFGRAVVQKLTADGMIIDLAHASEQMAWDTLAISDGPFVVSHTGFKGHCETQRNFPDDLMKAIVAKGGLIAVGAWDEVTCARTVESVAASIRYGVTLVGEDNVVLGSDWDGATEAIFTADQMAELTAALLDVGLTPSQIEKVMGGNSVAFLRKALR</sequence>
<dbReference type="PANTHER" id="PTHR10443">
    <property type="entry name" value="MICROSOMAL DIPEPTIDASE"/>
    <property type="match status" value="1"/>
</dbReference>
<evidence type="ECO:0000313" key="2">
    <source>
        <dbReference type="Proteomes" id="UP001217500"/>
    </source>
</evidence>
<evidence type="ECO:0000313" key="1">
    <source>
        <dbReference type="EMBL" id="WCL55777.1"/>
    </source>
</evidence>
<dbReference type="EMBL" id="CP116805">
    <property type="protein sequence ID" value="WCL55777.1"/>
    <property type="molecule type" value="Genomic_DNA"/>
</dbReference>